<keyword evidence="7" id="KW-1185">Reference proteome</keyword>
<feature type="transmembrane region" description="Helical" evidence="4">
    <location>
        <begin position="347"/>
        <end position="371"/>
    </location>
</feature>
<feature type="transmembrane region" description="Helical" evidence="4">
    <location>
        <begin position="296"/>
        <end position="316"/>
    </location>
</feature>
<comment type="caution">
    <text evidence="6">The sequence shown here is derived from an EMBL/GenBank/DDBJ whole genome shotgun (WGS) entry which is preliminary data.</text>
</comment>
<feature type="transmembrane region" description="Helical" evidence="4">
    <location>
        <begin position="383"/>
        <end position="403"/>
    </location>
</feature>
<keyword evidence="4" id="KW-0472">Membrane</keyword>
<organism evidence="6 7">
    <name type="scientific">Thelonectria olida</name>
    <dbReference type="NCBI Taxonomy" id="1576542"/>
    <lineage>
        <taxon>Eukaryota</taxon>
        <taxon>Fungi</taxon>
        <taxon>Dikarya</taxon>
        <taxon>Ascomycota</taxon>
        <taxon>Pezizomycotina</taxon>
        <taxon>Sordariomycetes</taxon>
        <taxon>Hypocreomycetidae</taxon>
        <taxon>Hypocreales</taxon>
        <taxon>Nectriaceae</taxon>
        <taxon>Thelonectria</taxon>
    </lineage>
</organism>
<feature type="transmembrane region" description="Helical" evidence="4">
    <location>
        <begin position="94"/>
        <end position="116"/>
    </location>
</feature>
<reference evidence="6 7" key="1">
    <citation type="journal article" date="2021" name="Nat. Commun.">
        <title>Genetic determinants of endophytism in the Arabidopsis root mycobiome.</title>
        <authorList>
            <person name="Mesny F."/>
            <person name="Miyauchi S."/>
            <person name="Thiergart T."/>
            <person name="Pickel B."/>
            <person name="Atanasova L."/>
            <person name="Karlsson M."/>
            <person name="Huettel B."/>
            <person name="Barry K.W."/>
            <person name="Haridas S."/>
            <person name="Chen C."/>
            <person name="Bauer D."/>
            <person name="Andreopoulos W."/>
            <person name="Pangilinan J."/>
            <person name="LaButti K."/>
            <person name="Riley R."/>
            <person name="Lipzen A."/>
            <person name="Clum A."/>
            <person name="Drula E."/>
            <person name="Henrissat B."/>
            <person name="Kohler A."/>
            <person name="Grigoriev I.V."/>
            <person name="Martin F.M."/>
            <person name="Hacquard S."/>
        </authorList>
    </citation>
    <scope>NUCLEOTIDE SEQUENCE [LARGE SCALE GENOMIC DNA]</scope>
    <source>
        <strain evidence="6 7">MPI-CAGE-CH-0241</strain>
    </source>
</reference>
<feature type="transmembrane region" description="Helical" evidence="4">
    <location>
        <begin position="323"/>
        <end position="341"/>
    </location>
</feature>
<dbReference type="PANTHER" id="PTHR11360">
    <property type="entry name" value="MONOCARBOXYLATE TRANSPORTER"/>
    <property type="match status" value="1"/>
</dbReference>
<evidence type="ECO:0000256" key="1">
    <source>
        <dbReference type="ARBA" id="ARBA00004141"/>
    </source>
</evidence>
<comment type="subcellular location">
    <subcellularLocation>
        <location evidence="1">Membrane</location>
        <topology evidence="1">Multi-pass membrane protein</topology>
    </subcellularLocation>
</comment>
<dbReference type="GO" id="GO:0016020">
    <property type="term" value="C:membrane"/>
    <property type="evidence" value="ECO:0007669"/>
    <property type="project" value="UniProtKB-SubCell"/>
</dbReference>
<name>A0A9P8VZB1_9HYPO</name>
<dbReference type="PANTHER" id="PTHR11360:SF305">
    <property type="entry name" value="MAJOR FACILITATOR SUPERFAMILY (MFS) PROFILE DOMAIN-CONTAINING PROTEIN"/>
    <property type="match status" value="1"/>
</dbReference>
<evidence type="ECO:0000256" key="3">
    <source>
        <dbReference type="ARBA" id="ARBA00023180"/>
    </source>
</evidence>
<accession>A0A9P8VZB1</accession>
<proteinExistence type="inferred from homology"/>
<dbReference type="InterPro" id="IPR036259">
    <property type="entry name" value="MFS_trans_sf"/>
</dbReference>
<feature type="transmembrane region" description="Helical" evidence="4">
    <location>
        <begin position="154"/>
        <end position="175"/>
    </location>
</feature>
<feature type="transmembrane region" description="Helical" evidence="4">
    <location>
        <begin position="423"/>
        <end position="443"/>
    </location>
</feature>
<dbReference type="Gene3D" id="1.20.1250.20">
    <property type="entry name" value="MFS general substrate transporter like domains"/>
    <property type="match status" value="2"/>
</dbReference>
<protein>
    <submittedName>
        <fullName evidence="6">Major facilitator superfamily domain-containing protein</fullName>
    </submittedName>
</protein>
<comment type="similarity">
    <text evidence="2">Belongs to the major facilitator superfamily. Monocarboxylate porter (TC 2.A.1.13) family.</text>
</comment>
<keyword evidence="4" id="KW-0812">Transmembrane</keyword>
<evidence type="ECO:0000313" key="7">
    <source>
        <dbReference type="Proteomes" id="UP000777438"/>
    </source>
</evidence>
<feature type="domain" description="Major facilitator superfamily (MFS) profile" evidence="5">
    <location>
        <begin position="259"/>
        <end position="453"/>
    </location>
</feature>
<feature type="transmembrane region" description="Helical" evidence="4">
    <location>
        <begin position="187"/>
        <end position="206"/>
    </location>
</feature>
<dbReference type="InterPro" id="IPR020846">
    <property type="entry name" value="MFS_dom"/>
</dbReference>
<evidence type="ECO:0000256" key="2">
    <source>
        <dbReference type="ARBA" id="ARBA00006727"/>
    </source>
</evidence>
<gene>
    <name evidence="6" type="ORF">B0T10DRAFT_491834</name>
</gene>
<feature type="transmembrane region" description="Helical" evidence="4">
    <location>
        <begin position="218"/>
        <end position="238"/>
    </location>
</feature>
<feature type="transmembrane region" description="Helical" evidence="4">
    <location>
        <begin position="128"/>
        <end position="148"/>
    </location>
</feature>
<dbReference type="OrthoDB" id="6499973at2759"/>
<dbReference type="SUPFAM" id="SSF103473">
    <property type="entry name" value="MFS general substrate transporter"/>
    <property type="match status" value="1"/>
</dbReference>
<evidence type="ECO:0000313" key="6">
    <source>
        <dbReference type="EMBL" id="KAH6885885.1"/>
    </source>
</evidence>
<evidence type="ECO:0000259" key="5">
    <source>
        <dbReference type="PROSITE" id="PS50850"/>
    </source>
</evidence>
<dbReference type="PROSITE" id="PS50850">
    <property type="entry name" value="MFS"/>
    <property type="match status" value="1"/>
</dbReference>
<dbReference type="Proteomes" id="UP000777438">
    <property type="component" value="Unassembled WGS sequence"/>
</dbReference>
<feature type="transmembrane region" description="Helical" evidence="4">
    <location>
        <begin position="259"/>
        <end position="284"/>
    </location>
</feature>
<sequence>MDSITSTSTAIRLNDLNQSSNLVQRDALRAESSSYHDTDRDPVLEASRLADSTVPDGGYGWVVVIACATVSWWFTGTSYSWGIIQNALAAEGVASPATLAFVGSLSAGLIGALAIINARVIRWIGARSTALLGVFFLGISAITSSFAVKNVAGMFFTSGVILGLGLSLCFMTVSVTPAQYFSRRRGLANGIVYAGGGLGGAVTSFGLDVLIQRFGPAWTYRILGIATLVTGLPAAWFIRERTPIRTATLVEWRLFKDTSFLLVFLVGAVGTFPLFVPPFFIPLYSRSMGLSSSTGAALLAGFNFSSAIGRIICGAFCDRLGPINALFCSLILTALSILALWPKSTTLAPLAVFVVINGASNGGFFATMPTVVGNTFGSARVSVAMGMIVTGWVGGYLMGAPIAGYLLENYGGADNGLQAYRPAMFYAGSLALGAAGLVVMLKVQTTKSILERG</sequence>
<dbReference type="AlphaFoldDB" id="A0A9P8VZB1"/>
<dbReference type="Pfam" id="PF07690">
    <property type="entry name" value="MFS_1"/>
    <property type="match status" value="1"/>
</dbReference>
<dbReference type="InterPro" id="IPR011701">
    <property type="entry name" value="MFS"/>
</dbReference>
<keyword evidence="4" id="KW-1133">Transmembrane helix</keyword>
<feature type="transmembrane region" description="Helical" evidence="4">
    <location>
        <begin position="58"/>
        <end position="74"/>
    </location>
</feature>
<dbReference type="InterPro" id="IPR050327">
    <property type="entry name" value="Proton-linked_MCT"/>
</dbReference>
<dbReference type="EMBL" id="JAGPYM010000017">
    <property type="protein sequence ID" value="KAH6885885.1"/>
    <property type="molecule type" value="Genomic_DNA"/>
</dbReference>
<dbReference type="GO" id="GO:0022857">
    <property type="term" value="F:transmembrane transporter activity"/>
    <property type="evidence" value="ECO:0007669"/>
    <property type="project" value="InterPro"/>
</dbReference>
<keyword evidence="3" id="KW-0325">Glycoprotein</keyword>
<evidence type="ECO:0000256" key="4">
    <source>
        <dbReference type="SAM" id="Phobius"/>
    </source>
</evidence>